<keyword evidence="3 10" id="KW-0328">Glycosyltransferase</keyword>
<evidence type="ECO:0000256" key="11">
    <source>
        <dbReference type="SAM" id="SignalP"/>
    </source>
</evidence>
<feature type="signal peptide" evidence="11">
    <location>
        <begin position="1"/>
        <end position="19"/>
    </location>
</feature>
<dbReference type="PANTHER" id="PTHR11214">
    <property type="entry name" value="BETA-1,3-N-ACETYLGLUCOSAMINYLTRANSFERASE"/>
    <property type="match status" value="1"/>
</dbReference>
<organism evidence="12 13">
    <name type="scientific">Phytophthora oleae</name>
    <dbReference type="NCBI Taxonomy" id="2107226"/>
    <lineage>
        <taxon>Eukaryota</taxon>
        <taxon>Sar</taxon>
        <taxon>Stramenopiles</taxon>
        <taxon>Oomycota</taxon>
        <taxon>Peronosporomycetes</taxon>
        <taxon>Peronosporales</taxon>
        <taxon>Peronosporaceae</taxon>
        <taxon>Phytophthora</taxon>
    </lineage>
</organism>
<evidence type="ECO:0000256" key="7">
    <source>
        <dbReference type="ARBA" id="ARBA00022989"/>
    </source>
</evidence>
<keyword evidence="6" id="KW-0735">Signal-anchor</keyword>
<protein>
    <recommendedName>
        <fullName evidence="10">Hexosyltransferase</fullName>
        <ecNumber evidence="10">2.4.1.-</ecNumber>
    </recommendedName>
</protein>
<reference evidence="12 13" key="1">
    <citation type="submission" date="2024-09" db="EMBL/GenBank/DDBJ databases">
        <title>Genome sequencing and assembly of Phytophthora oleae, isolate VK10A, causative agent of rot of olive drupes.</title>
        <authorList>
            <person name="Conti Taguali S."/>
            <person name="Riolo M."/>
            <person name="La Spada F."/>
            <person name="Cacciola S.O."/>
            <person name="Dionisio G."/>
        </authorList>
    </citation>
    <scope>NUCLEOTIDE SEQUENCE [LARGE SCALE GENOMIC DNA]</scope>
    <source>
        <strain evidence="12 13">VK10A</strain>
    </source>
</reference>
<dbReference type="Gene3D" id="3.90.550.50">
    <property type="match status" value="1"/>
</dbReference>
<evidence type="ECO:0000256" key="1">
    <source>
        <dbReference type="ARBA" id="ARBA00004323"/>
    </source>
</evidence>
<dbReference type="GO" id="GO:0016757">
    <property type="term" value="F:glycosyltransferase activity"/>
    <property type="evidence" value="ECO:0007669"/>
    <property type="project" value="UniProtKB-KW"/>
</dbReference>
<evidence type="ECO:0000256" key="8">
    <source>
        <dbReference type="ARBA" id="ARBA00023034"/>
    </source>
</evidence>
<proteinExistence type="inferred from homology"/>
<comment type="caution">
    <text evidence="12">The sequence shown here is derived from an EMBL/GenBank/DDBJ whole genome shotgun (WGS) entry which is preliminary data.</text>
</comment>
<evidence type="ECO:0000256" key="3">
    <source>
        <dbReference type="ARBA" id="ARBA00022676"/>
    </source>
</evidence>
<evidence type="ECO:0000313" key="12">
    <source>
        <dbReference type="EMBL" id="KAL3672728.1"/>
    </source>
</evidence>
<evidence type="ECO:0000256" key="4">
    <source>
        <dbReference type="ARBA" id="ARBA00022679"/>
    </source>
</evidence>
<comment type="subcellular location">
    <subcellularLocation>
        <location evidence="1 10">Golgi apparatus membrane</location>
        <topology evidence="1 10">Single-pass type II membrane protein</topology>
    </subcellularLocation>
</comment>
<dbReference type="EC" id="2.4.1.-" evidence="10"/>
<keyword evidence="13" id="KW-1185">Reference proteome</keyword>
<keyword evidence="4" id="KW-0808">Transferase</keyword>
<evidence type="ECO:0000256" key="6">
    <source>
        <dbReference type="ARBA" id="ARBA00022968"/>
    </source>
</evidence>
<evidence type="ECO:0000256" key="10">
    <source>
        <dbReference type="RuleBase" id="RU363063"/>
    </source>
</evidence>
<name>A0ABD3G182_9STRA</name>
<evidence type="ECO:0000256" key="9">
    <source>
        <dbReference type="ARBA" id="ARBA00023136"/>
    </source>
</evidence>
<accession>A0ABD3G182</accession>
<dbReference type="AlphaFoldDB" id="A0ABD3G182"/>
<sequence>MRAILVFLAALAVSSVVIGYEDPITMFQIEYPPDNSSVTLPLRFRFSIEATRVEDFKERFGSAVICLELLGLSIECSPILVPKIRFQDLPLGDYVARAYIYDGDVRYHETKPLSFSLVSAAEFEKQLERQIEETRENHKFPPDLNILEWAMQSNESRSAGKLTADHDILSRDSSSTEVLLTIGVKTAVVDNFARRQAIRDTWASKVTLPANVRVFFIGCMPNMAKIPSKRNRQRLRNAIALERAVYGDLLTEELECEDSHFLLANKVSAFIEWVVAELPETKFVMIADDDIYMRVRSIARDLSTTVPQKRLYLGELSNGLHPSPLAPTRIPDDPYFTSERSYPLSQFVPYAAGPHFLLSIDCVQFIAQNRRRLASISGQDDTSIALWLLAIQVHVEETPALASLRFSQCKNNVLSFADLSPLGIRFIHANLLHNRTFCHGFELQIWEWRPLTTPSLAFGDQKTLHFYSTHSKVITVS</sequence>
<comment type="similarity">
    <text evidence="2 10">Belongs to the glycosyltransferase 31 family.</text>
</comment>
<keyword evidence="9" id="KW-0472">Membrane</keyword>
<keyword evidence="5" id="KW-0812">Transmembrane</keyword>
<dbReference type="InterPro" id="IPR002659">
    <property type="entry name" value="Glyco_trans_31"/>
</dbReference>
<dbReference type="EMBL" id="JBIMZQ010000003">
    <property type="protein sequence ID" value="KAL3672728.1"/>
    <property type="molecule type" value="Genomic_DNA"/>
</dbReference>
<gene>
    <name evidence="12" type="ORF">V7S43_002021</name>
</gene>
<dbReference type="Pfam" id="PF01762">
    <property type="entry name" value="Galactosyl_T"/>
    <property type="match status" value="1"/>
</dbReference>
<dbReference type="Proteomes" id="UP001632037">
    <property type="component" value="Unassembled WGS sequence"/>
</dbReference>
<evidence type="ECO:0000256" key="2">
    <source>
        <dbReference type="ARBA" id="ARBA00008661"/>
    </source>
</evidence>
<evidence type="ECO:0000256" key="5">
    <source>
        <dbReference type="ARBA" id="ARBA00022692"/>
    </source>
</evidence>
<dbReference type="GO" id="GO:0000139">
    <property type="term" value="C:Golgi membrane"/>
    <property type="evidence" value="ECO:0007669"/>
    <property type="project" value="UniProtKB-SubCell"/>
</dbReference>
<evidence type="ECO:0000313" key="13">
    <source>
        <dbReference type="Proteomes" id="UP001632037"/>
    </source>
</evidence>
<feature type="chain" id="PRO_5044776002" description="Hexosyltransferase" evidence="11">
    <location>
        <begin position="20"/>
        <end position="477"/>
    </location>
</feature>
<dbReference type="PANTHER" id="PTHR11214:SF3">
    <property type="entry name" value="BETA-1,3-GALACTOSYLTRANSFERASE 6"/>
    <property type="match status" value="1"/>
</dbReference>
<keyword evidence="8 10" id="KW-0333">Golgi apparatus</keyword>
<keyword evidence="7" id="KW-1133">Transmembrane helix</keyword>
<keyword evidence="11" id="KW-0732">Signal</keyword>